<gene>
    <name evidence="9" type="ORF">g.19075</name>
</gene>
<dbReference type="GO" id="GO:0005680">
    <property type="term" value="C:anaphase-promoting complex"/>
    <property type="evidence" value="ECO:0007669"/>
    <property type="project" value="TreeGrafter"/>
</dbReference>
<dbReference type="GO" id="GO:0031145">
    <property type="term" value="P:anaphase-promoting complex-dependent catabolic process"/>
    <property type="evidence" value="ECO:0007669"/>
    <property type="project" value="TreeGrafter"/>
</dbReference>
<reference evidence="9" key="1">
    <citation type="submission" date="2015-12" db="EMBL/GenBank/DDBJ databases">
        <title>De novo transcriptome assembly of four potential Pierce s Disease insect vectors from Arizona vineyards.</title>
        <authorList>
            <person name="Tassone E.E."/>
        </authorList>
    </citation>
    <scope>NUCLEOTIDE SEQUENCE</scope>
</reference>
<evidence type="ECO:0000256" key="5">
    <source>
        <dbReference type="ARBA" id="ARBA00022803"/>
    </source>
</evidence>
<feature type="region of interest" description="Disordered" evidence="8">
    <location>
        <begin position="547"/>
        <end position="606"/>
    </location>
</feature>
<keyword evidence="5 7" id="KW-0802">TPR repeat</keyword>
<dbReference type="SMART" id="SM00028">
    <property type="entry name" value="TPR"/>
    <property type="match status" value="7"/>
</dbReference>
<dbReference type="Pfam" id="PF12895">
    <property type="entry name" value="ANAPC3"/>
    <property type="match status" value="1"/>
</dbReference>
<keyword evidence="4" id="KW-0833">Ubl conjugation pathway</keyword>
<name>A0A1B6CSF2_9HEMI</name>
<feature type="compositionally biased region" description="Polar residues" evidence="8">
    <location>
        <begin position="563"/>
        <end position="582"/>
    </location>
</feature>
<dbReference type="GO" id="GO:0005737">
    <property type="term" value="C:cytoplasm"/>
    <property type="evidence" value="ECO:0007669"/>
    <property type="project" value="TreeGrafter"/>
</dbReference>
<dbReference type="EMBL" id="GEDC01020957">
    <property type="protein sequence ID" value="JAS16341.1"/>
    <property type="molecule type" value="Transcribed_RNA"/>
</dbReference>
<evidence type="ECO:0000256" key="4">
    <source>
        <dbReference type="ARBA" id="ARBA00022786"/>
    </source>
</evidence>
<evidence type="ECO:0000256" key="6">
    <source>
        <dbReference type="ARBA" id="ARBA00023306"/>
    </source>
</evidence>
<evidence type="ECO:0000256" key="3">
    <source>
        <dbReference type="ARBA" id="ARBA00022776"/>
    </source>
</evidence>
<evidence type="ECO:0000256" key="2">
    <source>
        <dbReference type="ARBA" id="ARBA00022737"/>
    </source>
</evidence>
<protein>
    <recommendedName>
        <fullName evidence="10">Cell division cycle protein 16 homolog</fullName>
    </recommendedName>
</protein>
<keyword evidence="3" id="KW-0498">Mitosis</keyword>
<keyword evidence="2" id="KW-0677">Repeat</keyword>
<dbReference type="GO" id="GO:0016567">
    <property type="term" value="P:protein ubiquitination"/>
    <property type="evidence" value="ECO:0007669"/>
    <property type="project" value="TreeGrafter"/>
</dbReference>
<keyword evidence="1" id="KW-0132">Cell division</keyword>
<organism evidence="9">
    <name type="scientific">Clastoptera arizonana</name>
    <name type="common">Arizona spittle bug</name>
    <dbReference type="NCBI Taxonomy" id="38151"/>
    <lineage>
        <taxon>Eukaryota</taxon>
        <taxon>Metazoa</taxon>
        <taxon>Ecdysozoa</taxon>
        <taxon>Arthropoda</taxon>
        <taxon>Hexapoda</taxon>
        <taxon>Insecta</taxon>
        <taxon>Pterygota</taxon>
        <taxon>Neoptera</taxon>
        <taxon>Paraneoptera</taxon>
        <taxon>Hemiptera</taxon>
        <taxon>Auchenorrhyncha</taxon>
        <taxon>Cercopoidea</taxon>
        <taxon>Clastopteridae</taxon>
        <taxon>Clastoptera</taxon>
    </lineage>
</organism>
<evidence type="ECO:0000256" key="1">
    <source>
        <dbReference type="ARBA" id="ARBA00022618"/>
    </source>
</evidence>
<feature type="repeat" description="TPR" evidence="7">
    <location>
        <begin position="462"/>
        <end position="495"/>
    </location>
</feature>
<dbReference type="PROSITE" id="PS50005">
    <property type="entry name" value="TPR"/>
    <property type="match status" value="1"/>
</dbReference>
<dbReference type="PANTHER" id="PTHR12558">
    <property type="entry name" value="CELL DIVISION CYCLE 16,23,27"/>
    <property type="match status" value="1"/>
</dbReference>
<evidence type="ECO:0000256" key="7">
    <source>
        <dbReference type="PROSITE-ProRule" id="PRU00339"/>
    </source>
</evidence>
<accession>A0A1B6CSF2</accession>
<dbReference type="SUPFAM" id="SSF48452">
    <property type="entry name" value="TPR-like"/>
    <property type="match status" value="2"/>
</dbReference>
<dbReference type="InterPro" id="IPR011990">
    <property type="entry name" value="TPR-like_helical_dom_sf"/>
</dbReference>
<dbReference type="Pfam" id="PF00515">
    <property type="entry name" value="TPR_1"/>
    <property type="match status" value="1"/>
</dbReference>
<dbReference type="GO" id="GO:0045842">
    <property type="term" value="P:positive regulation of mitotic metaphase/anaphase transition"/>
    <property type="evidence" value="ECO:0007669"/>
    <property type="project" value="TreeGrafter"/>
</dbReference>
<dbReference type="Pfam" id="PF13181">
    <property type="entry name" value="TPR_8"/>
    <property type="match status" value="1"/>
</dbReference>
<dbReference type="GO" id="GO:0051301">
    <property type="term" value="P:cell division"/>
    <property type="evidence" value="ECO:0007669"/>
    <property type="project" value="UniProtKB-KW"/>
</dbReference>
<evidence type="ECO:0008006" key="10">
    <source>
        <dbReference type="Google" id="ProtNLM"/>
    </source>
</evidence>
<dbReference type="InterPro" id="IPR019734">
    <property type="entry name" value="TPR_rpt"/>
</dbReference>
<dbReference type="PANTHER" id="PTHR12558:SF9">
    <property type="entry name" value="CELL DIVISION CYCLE PROTEIN 16 HOMOLOG"/>
    <property type="match status" value="1"/>
</dbReference>
<evidence type="ECO:0000256" key="8">
    <source>
        <dbReference type="SAM" id="MobiDB-lite"/>
    </source>
</evidence>
<sequence length="606" mass="68579">MATDCVSEMIIKQDSNNNLISKLRKQVRSYIDLHMYSSALFWADKVASLSDNEPQDVYWLAQCMFLMKQYHRAATLIKNRGLDKTHPLCLYLASKCYLEAHEFNDALQMLTGESEDQLGRSTKVSAISFSQLNMENNIEGFTTVNLQSSLLFLKGQIYEALDNRSVAAECFKQALQTDVHCFDAFNALVQHQMLSEEEEKKLLTTLPFSEQCGEDKFVSVIYEHLLKKYQSVPINSTPPLPHPRLNNNLDLAVAQAERYYYACNYKQCFNITEDVLKKDPYHTTCLPVHIACLVELKKVNKLFYLAHILVDLHPDNGVSWFAVGCYYYLIGKSDPARRYLGKATTLDKLFGPAWLTYGHSFAADNEHDQAMAAYFKASQLMKGCHLPLLYIGLECGLTNNITLAEKFFLQAQSISPQDPFVIHEMGVVAFQNQDYVTAESHFQKALTRVREINETLIAGKWEALLNNLGHTCRKLKKYDEALEYHQQALLLSPHNSSTLSCIGFVQALLGNLHEAIEIFHKALGQKRDDSFSTTMLNYVMEQLMEESPPVLDDSDEPAADLGETSSTAQPVTGNEGLSTLTEGNEDKSQLSFEVEMQDSFRDETNS</sequence>
<dbReference type="AlphaFoldDB" id="A0A1B6CSF2"/>
<proteinExistence type="predicted"/>
<evidence type="ECO:0000313" key="9">
    <source>
        <dbReference type="EMBL" id="JAS16341.1"/>
    </source>
</evidence>
<keyword evidence="6" id="KW-0131">Cell cycle</keyword>
<dbReference type="Gene3D" id="1.25.40.10">
    <property type="entry name" value="Tetratricopeptide repeat domain"/>
    <property type="match status" value="1"/>
</dbReference>